<accession>A0A8H5ERA4</accession>
<feature type="region of interest" description="Disordered" evidence="1">
    <location>
        <begin position="743"/>
        <end position="778"/>
    </location>
</feature>
<dbReference type="InterPro" id="IPR000953">
    <property type="entry name" value="Chromo/chromo_shadow_dom"/>
</dbReference>
<evidence type="ECO:0000259" key="2">
    <source>
        <dbReference type="PROSITE" id="PS50013"/>
    </source>
</evidence>
<dbReference type="GO" id="GO:0006338">
    <property type="term" value="P:chromatin remodeling"/>
    <property type="evidence" value="ECO:0007669"/>
    <property type="project" value="UniProtKB-ARBA"/>
</dbReference>
<evidence type="ECO:0000313" key="3">
    <source>
        <dbReference type="EMBL" id="KAF5309401.1"/>
    </source>
</evidence>
<dbReference type="SMART" id="SM00298">
    <property type="entry name" value="CHROMO"/>
    <property type="match status" value="1"/>
</dbReference>
<gene>
    <name evidence="3" type="ORF">D9619_012397</name>
</gene>
<dbReference type="InterPro" id="IPR016197">
    <property type="entry name" value="Chromo-like_dom_sf"/>
</dbReference>
<proteinExistence type="predicted"/>
<organism evidence="3 4">
    <name type="scientific">Psilocybe cf. subviscida</name>
    <dbReference type="NCBI Taxonomy" id="2480587"/>
    <lineage>
        <taxon>Eukaryota</taxon>
        <taxon>Fungi</taxon>
        <taxon>Dikarya</taxon>
        <taxon>Basidiomycota</taxon>
        <taxon>Agaricomycotina</taxon>
        <taxon>Agaricomycetes</taxon>
        <taxon>Agaricomycetidae</taxon>
        <taxon>Agaricales</taxon>
        <taxon>Agaricineae</taxon>
        <taxon>Strophariaceae</taxon>
        <taxon>Psilocybe</taxon>
    </lineage>
</organism>
<dbReference type="Proteomes" id="UP000567179">
    <property type="component" value="Unassembled WGS sequence"/>
</dbReference>
<evidence type="ECO:0000256" key="1">
    <source>
        <dbReference type="SAM" id="MobiDB-lite"/>
    </source>
</evidence>
<dbReference type="EMBL" id="JAACJJ010000059">
    <property type="protein sequence ID" value="KAF5309401.1"/>
    <property type="molecule type" value="Genomic_DNA"/>
</dbReference>
<dbReference type="AlphaFoldDB" id="A0A8H5ERA4"/>
<name>A0A8H5ERA4_9AGAR</name>
<keyword evidence="4" id="KW-1185">Reference proteome</keyword>
<feature type="domain" description="Chromo" evidence="2">
    <location>
        <begin position="789"/>
        <end position="847"/>
    </location>
</feature>
<dbReference type="SUPFAM" id="SSF54160">
    <property type="entry name" value="Chromo domain-like"/>
    <property type="match status" value="1"/>
</dbReference>
<reference evidence="3 4" key="1">
    <citation type="journal article" date="2020" name="ISME J.">
        <title>Uncovering the hidden diversity of litter-decomposition mechanisms in mushroom-forming fungi.</title>
        <authorList>
            <person name="Floudas D."/>
            <person name="Bentzer J."/>
            <person name="Ahren D."/>
            <person name="Johansson T."/>
            <person name="Persson P."/>
            <person name="Tunlid A."/>
        </authorList>
    </citation>
    <scope>NUCLEOTIDE SEQUENCE [LARGE SCALE GENOMIC DNA]</scope>
    <source>
        <strain evidence="3 4">CBS 101986</strain>
    </source>
</reference>
<comment type="caution">
    <text evidence="3">The sequence shown here is derived from an EMBL/GenBank/DDBJ whole genome shotgun (WGS) entry which is preliminary data.</text>
</comment>
<evidence type="ECO:0000313" key="4">
    <source>
        <dbReference type="Proteomes" id="UP000567179"/>
    </source>
</evidence>
<protein>
    <recommendedName>
        <fullName evidence="2">Chromo domain-containing protein</fullName>
    </recommendedName>
</protein>
<dbReference type="OrthoDB" id="2877921at2759"/>
<dbReference type="PROSITE" id="PS50013">
    <property type="entry name" value="CHROMO_2"/>
    <property type="match status" value="1"/>
</dbReference>
<feature type="compositionally biased region" description="Basic residues" evidence="1">
    <location>
        <begin position="757"/>
        <end position="771"/>
    </location>
</feature>
<sequence length="1129" mass="125388">MTQIAIRVKKTAFKRFWTPWSASATDHSSKVEVKTTLEELAARLLRKNEDNSSDVATELLALARRLSEVPLGAGHVSFATARSPDSCSLNALEVYSPEIGHRRNDDGQGSITGGNLLIPTILTDNQNEFSWDSDVNPHFQEAPFDIKLPVITQESEHQARVHTRTFFGTTSVAGQAVPPIVSPLGDEFLFSESELCTAPRPGKSTIQRNPEALAPADVYYPLAPAGGYDLRPSQKYMRGFAYVAAYDLNHKLLHRELLLKTAVPPDIGAKLEKDTFTSVPLPGMVEMVPGVPFAFAYNGDSNRLHTVGCAQTLKSLCTYPDYSEILENSVKLAKLTWGCKPHGKTPAISPIYELPGLKVNDRSSKRASFHHHSQDGSYSLSGTVIKGEGQGTFAPAVQANTTEARLQISSVLQTLHTLYRLVMPKCISKFEMEITDFQSVFNNVFGFGGLGPNGTSVQLNISSVNIKLGESLGAQGGLHCDRTDCKCRFTFLTLLYRICPSSDPGPFCLARPGLYIRERDVWIQFLVFKGVDLHFGHEPTEDDEKRQKWILENPNSAWNRAGTQNRAAYVTYFSDVASNRTGSLNVLPPTHFGNYGSSQVHKDQQKNFGFHGHAILGTEEEYANKLAREIIYNFWNSLQVCNLDLELELEKIFESISFQDHQGKAQKRILPPKYLPDQDKRVIQKFTSLWAWHLSEAEAFFITLPKTISTRNLKRPRPSNIALLQTPFTLPSGIPALQDIAAGPSSDISMEPPSSRSSRKIIPLRKSKKSGKSSASLDVPASGISEQVYEVEEILTHKRNGDGSYSWCVRWKGYNETAWLGDKELGNCIELLYKYNEANKISVKSINAEINATSESTQEKIGPKAKRRQAGSSVSLAENLKTLDDLFDLTHLEDEVNILDDLHRTPKSADYFKNINMQGLVEKWGGQVEETRNLGDLLVHEEGKCPSGISIGKVLLRLKTVQVALGPDYRPIDTLERKVDVIKRSAKHEICLALISVYEWYSHTGPLAAQHIANTYIANGYGYLKDQSSSLADITDHIAQYAWQILEDHRKDKQLKKKLVVPTHSFGLDLSKTAKDALPANLYGLIGQSGSKPSKLPDVPKSVLNKLEIAPTLEHCLEEVISKSRVKYG</sequence>
<dbReference type="Gene3D" id="2.40.50.40">
    <property type="match status" value="1"/>
</dbReference>